<dbReference type="AlphaFoldDB" id="A0AA39YDA7"/>
<sequence length="235" mass="26287">MCTHINGVLHPCWASPQYIQNLLQKTAKPKPPRSRSRQSTRAYRTKLQDALLRSTTSPTLLKNPSSLLPRPLLTLSPTDKLSDNPPLLRHILTQSLAHDNHHHTNHHTSNPKNAQQPEDQQPIWHSLLPILDTELPTDDAAPEPVWTAQEADLIRLPNQLPKGQEDILLHPIWNRFPDVPATRRLIAEAAIASRNKTITNSPKVMQVFWNHASFKRTRQGWAAASVVAGGGPSVS</sequence>
<organism evidence="2 3">
    <name type="scientific">Cercophora samala</name>
    <dbReference type="NCBI Taxonomy" id="330535"/>
    <lineage>
        <taxon>Eukaryota</taxon>
        <taxon>Fungi</taxon>
        <taxon>Dikarya</taxon>
        <taxon>Ascomycota</taxon>
        <taxon>Pezizomycotina</taxon>
        <taxon>Sordariomycetes</taxon>
        <taxon>Sordariomycetidae</taxon>
        <taxon>Sordariales</taxon>
        <taxon>Lasiosphaeriaceae</taxon>
        <taxon>Cercophora</taxon>
    </lineage>
</organism>
<dbReference type="EMBL" id="JAULSY010000351">
    <property type="protein sequence ID" value="KAK0650448.1"/>
    <property type="molecule type" value="Genomic_DNA"/>
</dbReference>
<protein>
    <submittedName>
        <fullName evidence="2">Uncharacterized protein</fullName>
    </submittedName>
</protein>
<evidence type="ECO:0000313" key="2">
    <source>
        <dbReference type="EMBL" id="KAK0650448.1"/>
    </source>
</evidence>
<proteinExistence type="predicted"/>
<comment type="caution">
    <text evidence="2">The sequence shown here is derived from an EMBL/GenBank/DDBJ whole genome shotgun (WGS) entry which is preliminary data.</text>
</comment>
<evidence type="ECO:0000313" key="3">
    <source>
        <dbReference type="Proteomes" id="UP001174997"/>
    </source>
</evidence>
<dbReference type="Proteomes" id="UP001174997">
    <property type="component" value="Unassembled WGS sequence"/>
</dbReference>
<gene>
    <name evidence="2" type="ORF">QBC41DRAFT_341847</name>
</gene>
<accession>A0AA39YDA7</accession>
<evidence type="ECO:0000256" key="1">
    <source>
        <dbReference type="SAM" id="MobiDB-lite"/>
    </source>
</evidence>
<keyword evidence="3" id="KW-1185">Reference proteome</keyword>
<feature type="compositionally biased region" description="Basic residues" evidence="1">
    <location>
        <begin position="27"/>
        <end position="38"/>
    </location>
</feature>
<feature type="compositionally biased region" description="Low complexity" evidence="1">
    <location>
        <begin position="60"/>
        <end position="77"/>
    </location>
</feature>
<feature type="region of interest" description="Disordered" evidence="1">
    <location>
        <begin position="25"/>
        <end position="44"/>
    </location>
</feature>
<reference evidence="2" key="1">
    <citation type="submission" date="2023-06" db="EMBL/GenBank/DDBJ databases">
        <title>Genome-scale phylogeny and comparative genomics of the fungal order Sordariales.</title>
        <authorList>
            <consortium name="Lawrence Berkeley National Laboratory"/>
            <person name="Hensen N."/>
            <person name="Bonometti L."/>
            <person name="Westerberg I."/>
            <person name="Brannstrom I.O."/>
            <person name="Guillou S."/>
            <person name="Cros-Aarteil S."/>
            <person name="Calhoun S."/>
            <person name="Haridas S."/>
            <person name="Kuo A."/>
            <person name="Mondo S."/>
            <person name="Pangilinan J."/>
            <person name="Riley R."/>
            <person name="Labutti K."/>
            <person name="Andreopoulos B."/>
            <person name="Lipzen A."/>
            <person name="Chen C."/>
            <person name="Yanf M."/>
            <person name="Daum C."/>
            <person name="Ng V."/>
            <person name="Clum A."/>
            <person name="Steindorff A."/>
            <person name="Ohm R."/>
            <person name="Martin F."/>
            <person name="Silar P."/>
            <person name="Natvig D."/>
            <person name="Lalanne C."/>
            <person name="Gautier V."/>
            <person name="Ament-Velasquez S.L."/>
            <person name="Kruys A."/>
            <person name="Hutchinson M.I."/>
            <person name="Powell A.J."/>
            <person name="Barry K."/>
            <person name="Miller A.N."/>
            <person name="Grigoriev I.V."/>
            <person name="Debuchy R."/>
            <person name="Gladieux P."/>
            <person name="Thoren M.H."/>
            <person name="Johannesson H."/>
        </authorList>
    </citation>
    <scope>NUCLEOTIDE SEQUENCE</scope>
    <source>
        <strain evidence="2">CBS 307.81</strain>
    </source>
</reference>
<feature type="region of interest" description="Disordered" evidence="1">
    <location>
        <begin position="54"/>
        <end position="86"/>
    </location>
</feature>
<name>A0AA39YDA7_9PEZI</name>